<protein>
    <submittedName>
        <fullName evidence="1">Uncharacterized protein</fullName>
    </submittedName>
</protein>
<sequence length="55" mass="5769">MPGRANIDRGGCRGWRDGDIEADMTAGGIVIVIPHHVGLTDAQLFTNGRYGGGCN</sequence>
<dbReference type="AlphaFoldDB" id="W4L682"/>
<comment type="caution">
    <text evidence="1">The sequence shown here is derived from an EMBL/GenBank/DDBJ whole genome shotgun (WGS) entry which is preliminary data.</text>
</comment>
<accession>W4L682</accession>
<dbReference type="Proteomes" id="UP000019141">
    <property type="component" value="Unassembled WGS sequence"/>
</dbReference>
<gene>
    <name evidence="1" type="ORF">ETSY1_40295</name>
</gene>
<keyword evidence="2" id="KW-1185">Reference proteome</keyword>
<evidence type="ECO:0000313" key="1">
    <source>
        <dbReference type="EMBL" id="ETW93195.1"/>
    </source>
</evidence>
<dbReference type="EMBL" id="AZHW01001288">
    <property type="protein sequence ID" value="ETW93195.1"/>
    <property type="molecule type" value="Genomic_DNA"/>
</dbReference>
<organism evidence="1 2">
    <name type="scientific">Entotheonella factor</name>
    <dbReference type="NCBI Taxonomy" id="1429438"/>
    <lineage>
        <taxon>Bacteria</taxon>
        <taxon>Pseudomonadati</taxon>
        <taxon>Nitrospinota/Tectimicrobiota group</taxon>
        <taxon>Candidatus Tectimicrobiota</taxon>
        <taxon>Candidatus Entotheonellia</taxon>
        <taxon>Candidatus Entotheonellales</taxon>
        <taxon>Candidatus Entotheonellaceae</taxon>
        <taxon>Candidatus Entotheonella</taxon>
    </lineage>
</organism>
<reference evidence="1 2" key="1">
    <citation type="journal article" date="2014" name="Nature">
        <title>An environmental bacterial taxon with a large and distinct metabolic repertoire.</title>
        <authorList>
            <person name="Wilson M.C."/>
            <person name="Mori T."/>
            <person name="Ruckert C."/>
            <person name="Uria A.R."/>
            <person name="Helf M.J."/>
            <person name="Takada K."/>
            <person name="Gernert C."/>
            <person name="Steffens U.A."/>
            <person name="Heycke N."/>
            <person name="Schmitt S."/>
            <person name="Rinke C."/>
            <person name="Helfrich E.J."/>
            <person name="Brachmann A.O."/>
            <person name="Gurgui C."/>
            <person name="Wakimoto T."/>
            <person name="Kracht M."/>
            <person name="Crusemann M."/>
            <person name="Hentschel U."/>
            <person name="Abe I."/>
            <person name="Matsunaga S."/>
            <person name="Kalinowski J."/>
            <person name="Takeyama H."/>
            <person name="Piel J."/>
        </authorList>
    </citation>
    <scope>NUCLEOTIDE SEQUENCE [LARGE SCALE GENOMIC DNA]</scope>
    <source>
        <strain evidence="2">TSY1</strain>
    </source>
</reference>
<name>W4L682_ENTF1</name>
<evidence type="ECO:0000313" key="2">
    <source>
        <dbReference type="Proteomes" id="UP000019141"/>
    </source>
</evidence>
<proteinExistence type="predicted"/>
<dbReference type="HOGENOM" id="CLU_3023447_0_0_7"/>